<reference evidence="10 11" key="1">
    <citation type="journal article" date="2019" name="Commun. Biol.">
        <title>The bagworm genome reveals a unique fibroin gene that provides high tensile strength.</title>
        <authorList>
            <person name="Kono N."/>
            <person name="Nakamura H."/>
            <person name="Ohtoshi R."/>
            <person name="Tomita M."/>
            <person name="Numata K."/>
            <person name="Arakawa K."/>
        </authorList>
    </citation>
    <scope>NUCLEOTIDE SEQUENCE [LARGE SCALE GENOMIC DNA]</scope>
</reference>
<accession>A0A4C2AF60</accession>
<feature type="compositionally biased region" description="Polar residues" evidence="8">
    <location>
        <begin position="305"/>
        <end position="326"/>
    </location>
</feature>
<dbReference type="PANTHER" id="PTHR33064:SF37">
    <property type="entry name" value="RIBONUCLEASE H"/>
    <property type="match status" value="1"/>
</dbReference>
<keyword evidence="3" id="KW-0548">Nucleotidyltransferase</keyword>
<dbReference type="CDD" id="cd01647">
    <property type="entry name" value="RT_LTR"/>
    <property type="match status" value="1"/>
</dbReference>
<evidence type="ECO:0000259" key="9">
    <source>
        <dbReference type="PROSITE" id="PS50878"/>
    </source>
</evidence>
<keyword evidence="1" id="KW-0645">Protease</keyword>
<keyword evidence="4" id="KW-0540">Nuclease</keyword>
<dbReference type="Gene3D" id="3.30.70.270">
    <property type="match status" value="3"/>
</dbReference>
<evidence type="ECO:0000256" key="5">
    <source>
        <dbReference type="ARBA" id="ARBA00022759"/>
    </source>
</evidence>
<keyword evidence="6" id="KW-0378">Hydrolase</keyword>
<gene>
    <name evidence="10" type="primary">pol</name>
    <name evidence="10" type="ORF">EVAR_103818_1</name>
</gene>
<feature type="region of interest" description="Disordered" evidence="8">
    <location>
        <begin position="250"/>
        <end position="363"/>
    </location>
</feature>
<comment type="caution">
    <text evidence="10">The sequence shown here is derived from an EMBL/GenBank/DDBJ whole genome shotgun (WGS) entry which is preliminary data.</text>
</comment>
<sequence>MAQEIDVNLLLQQLANLTLTVQTLQKRIEEFPVNSAIAQPTATPLTPTILSYGTANEVNLDVFKSLPTFDGTQNKYRIWRKDVTRAMNSIENVIQTNKYAEALMIIKTKVTGPAADILENHDTPFNFQAIINRLDYTYSDQRPLYMLQEEMRKIKQGRMSLSEYHDEISKALTTITAKISMSNDTPATIKSLTSLAMEEAVRTFKNGISNSFIRSTLYGNPIRDLEHAYAVAQMIEHDDNYGKLELSYTRTDSQTQPQQRVKRYPHHNHQQQNARRPSYNYQQHHQYNNWHPPRREQNQQPEPMDTSSGHTAFRQQTPMRPQQHYSSPPWKRSRETSGTFYHSNKIQRNNNSTLTADPRRTESEITTKKGFDEDGNPKRRIVFDYKKLNDQTIPDRYQMPDAGTIIQNLGKSKYFTTLDLESGFHQILLKEEDREKTAFSFNGGKYEFNRMPFGLKNAPAIFQRCVDYILRPYIGKFAYVYIDDVLIFSSTPEEHMKHIDVIFKTLKENTLKVSSEKSKFFMPEVEYLGHIISHNKIHPNPEKVSVIKDYPVPTNLKSLRGFLGIASYYRKFIEGYAKSLNP</sequence>
<dbReference type="InterPro" id="IPR051320">
    <property type="entry name" value="Viral_Replic_Matur_Polypro"/>
</dbReference>
<evidence type="ECO:0000313" key="11">
    <source>
        <dbReference type="Proteomes" id="UP000299102"/>
    </source>
</evidence>
<evidence type="ECO:0000256" key="2">
    <source>
        <dbReference type="ARBA" id="ARBA00022679"/>
    </source>
</evidence>
<dbReference type="GO" id="GO:0006508">
    <property type="term" value="P:proteolysis"/>
    <property type="evidence" value="ECO:0007669"/>
    <property type="project" value="UniProtKB-KW"/>
</dbReference>
<evidence type="ECO:0000256" key="8">
    <source>
        <dbReference type="SAM" id="MobiDB-lite"/>
    </source>
</evidence>
<dbReference type="SUPFAM" id="SSF56672">
    <property type="entry name" value="DNA/RNA polymerases"/>
    <property type="match status" value="1"/>
</dbReference>
<feature type="compositionally biased region" description="Polar residues" evidence="8">
    <location>
        <begin position="270"/>
        <end position="289"/>
    </location>
</feature>
<feature type="compositionally biased region" description="Basic residues" evidence="8">
    <location>
        <begin position="260"/>
        <end position="269"/>
    </location>
</feature>
<dbReference type="AlphaFoldDB" id="A0A4C2AF60"/>
<dbReference type="Proteomes" id="UP000299102">
    <property type="component" value="Unassembled WGS sequence"/>
</dbReference>
<keyword evidence="11" id="KW-1185">Reference proteome</keyword>
<dbReference type="InterPro" id="IPR043128">
    <property type="entry name" value="Rev_trsase/Diguanyl_cyclase"/>
</dbReference>
<dbReference type="Pfam" id="PF00078">
    <property type="entry name" value="RVT_1"/>
    <property type="match status" value="1"/>
</dbReference>
<evidence type="ECO:0000256" key="3">
    <source>
        <dbReference type="ARBA" id="ARBA00022695"/>
    </source>
</evidence>
<dbReference type="InterPro" id="IPR043502">
    <property type="entry name" value="DNA/RNA_pol_sf"/>
</dbReference>
<keyword evidence="5" id="KW-0255">Endonuclease</keyword>
<dbReference type="GO" id="GO:0004519">
    <property type="term" value="F:endonuclease activity"/>
    <property type="evidence" value="ECO:0007669"/>
    <property type="project" value="UniProtKB-KW"/>
</dbReference>
<dbReference type="PROSITE" id="PS50878">
    <property type="entry name" value="RT_POL"/>
    <property type="match status" value="1"/>
</dbReference>
<feature type="compositionally biased region" description="Polar residues" evidence="8">
    <location>
        <begin position="250"/>
        <end position="259"/>
    </location>
</feature>
<dbReference type="GO" id="GO:0003964">
    <property type="term" value="F:RNA-directed DNA polymerase activity"/>
    <property type="evidence" value="ECO:0007669"/>
    <property type="project" value="UniProtKB-KW"/>
</dbReference>
<name>A0A4C2AF60_EUMVA</name>
<dbReference type="PANTHER" id="PTHR33064">
    <property type="entry name" value="POL PROTEIN"/>
    <property type="match status" value="1"/>
</dbReference>
<dbReference type="InterPro" id="IPR000477">
    <property type="entry name" value="RT_dom"/>
</dbReference>
<dbReference type="OrthoDB" id="420169at2759"/>
<evidence type="ECO:0000256" key="1">
    <source>
        <dbReference type="ARBA" id="ARBA00022670"/>
    </source>
</evidence>
<feature type="domain" description="Reverse transcriptase" evidence="9">
    <location>
        <begin position="347"/>
        <end position="532"/>
    </location>
</feature>
<evidence type="ECO:0000256" key="4">
    <source>
        <dbReference type="ARBA" id="ARBA00022722"/>
    </source>
</evidence>
<keyword evidence="7" id="KW-0695">RNA-directed DNA polymerase</keyword>
<evidence type="ECO:0000256" key="7">
    <source>
        <dbReference type="ARBA" id="ARBA00022918"/>
    </source>
</evidence>
<proteinExistence type="predicted"/>
<dbReference type="FunFam" id="3.10.10.10:FF:000007">
    <property type="entry name" value="Retrovirus-related Pol polyprotein from transposon 17.6-like Protein"/>
    <property type="match status" value="1"/>
</dbReference>
<feature type="compositionally biased region" description="Polar residues" evidence="8">
    <location>
        <begin position="336"/>
        <end position="355"/>
    </location>
</feature>
<organism evidence="10 11">
    <name type="scientific">Eumeta variegata</name>
    <name type="common">Bagworm moth</name>
    <name type="synonym">Eumeta japonica</name>
    <dbReference type="NCBI Taxonomy" id="151549"/>
    <lineage>
        <taxon>Eukaryota</taxon>
        <taxon>Metazoa</taxon>
        <taxon>Ecdysozoa</taxon>
        <taxon>Arthropoda</taxon>
        <taxon>Hexapoda</taxon>
        <taxon>Insecta</taxon>
        <taxon>Pterygota</taxon>
        <taxon>Neoptera</taxon>
        <taxon>Endopterygota</taxon>
        <taxon>Lepidoptera</taxon>
        <taxon>Glossata</taxon>
        <taxon>Ditrysia</taxon>
        <taxon>Tineoidea</taxon>
        <taxon>Psychidae</taxon>
        <taxon>Oiketicinae</taxon>
        <taxon>Eumeta</taxon>
    </lineage>
</organism>
<keyword evidence="2" id="KW-0808">Transferase</keyword>
<evidence type="ECO:0000313" key="10">
    <source>
        <dbReference type="EMBL" id="GBP97605.1"/>
    </source>
</evidence>
<dbReference type="EMBL" id="BGZK01002970">
    <property type="protein sequence ID" value="GBP97605.1"/>
    <property type="molecule type" value="Genomic_DNA"/>
</dbReference>
<dbReference type="STRING" id="151549.A0A4C2AF60"/>
<evidence type="ECO:0000256" key="6">
    <source>
        <dbReference type="ARBA" id="ARBA00022801"/>
    </source>
</evidence>
<protein>
    <submittedName>
        <fullName evidence="10">Retrovirus-related Pol polyprotein from transposon gypsy</fullName>
    </submittedName>
</protein>
<dbReference type="GO" id="GO:0008233">
    <property type="term" value="F:peptidase activity"/>
    <property type="evidence" value="ECO:0007669"/>
    <property type="project" value="UniProtKB-KW"/>
</dbReference>